<comment type="caution">
    <text evidence="1">The sequence shown here is derived from an EMBL/GenBank/DDBJ whole genome shotgun (WGS) entry which is preliminary data.</text>
</comment>
<organism evidence="1 2">
    <name type="scientific">Elysia crispata</name>
    <name type="common">lettuce slug</name>
    <dbReference type="NCBI Taxonomy" id="231223"/>
    <lineage>
        <taxon>Eukaryota</taxon>
        <taxon>Metazoa</taxon>
        <taxon>Spiralia</taxon>
        <taxon>Lophotrochozoa</taxon>
        <taxon>Mollusca</taxon>
        <taxon>Gastropoda</taxon>
        <taxon>Heterobranchia</taxon>
        <taxon>Euthyneura</taxon>
        <taxon>Panpulmonata</taxon>
        <taxon>Sacoglossa</taxon>
        <taxon>Placobranchoidea</taxon>
        <taxon>Plakobranchidae</taxon>
        <taxon>Elysia</taxon>
    </lineage>
</organism>
<reference evidence="1" key="1">
    <citation type="journal article" date="2023" name="G3 (Bethesda)">
        <title>A reference genome for the long-term kleptoplast-retaining sea slug Elysia crispata morphotype clarki.</title>
        <authorList>
            <person name="Eastman K.E."/>
            <person name="Pendleton A.L."/>
            <person name="Shaikh M.A."/>
            <person name="Suttiyut T."/>
            <person name="Ogas R."/>
            <person name="Tomko P."/>
            <person name="Gavelis G."/>
            <person name="Widhalm J.R."/>
            <person name="Wisecaver J.H."/>
        </authorList>
    </citation>
    <scope>NUCLEOTIDE SEQUENCE</scope>
    <source>
        <strain evidence="1">ECLA1</strain>
    </source>
</reference>
<protein>
    <submittedName>
        <fullName evidence="1">Uncharacterized protein</fullName>
    </submittedName>
</protein>
<name>A0AAE1D152_9GAST</name>
<dbReference type="AlphaFoldDB" id="A0AAE1D152"/>
<dbReference type="EMBL" id="JAWDGP010005843">
    <property type="protein sequence ID" value="KAK3750913.1"/>
    <property type="molecule type" value="Genomic_DNA"/>
</dbReference>
<evidence type="ECO:0000313" key="1">
    <source>
        <dbReference type="EMBL" id="KAK3750913.1"/>
    </source>
</evidence>
<sequence>MYVNGSRPLFGPFCVGTVSVRLCSSWTQNTGDPRVIPGPVEDSIRHHIDLRCVSDYRVVFAASRHCHGRYCGMSGQTPLLVGSSSIGLMKHAVLLAMLPRQYQTQHRSRRRVNPLTRLNRITSPWSQEACLSQCVSPVLLNIQITRRIVRTDRGDAAFH</sequence>
<accession>A0AAE1D152</accession>
<evidence type="ECO:0000313" key="2">
    <source>
        <dbReference type="Proteomes" id="UP001283361"/>
    </source>
</evidence>
<proteinExistence type="predicted"/>
<gene>
    <name evidence="1" type="ORF">RRG08_029833</name>
</gene>
<keyword evidence="2" id="KW-1185">Reference proteome</keyword>
<dbReference type="Proteomes" id="UP001283361">
    <property type="component" value="Unassembled WGS sequence"/>
</dbReference>